<dbReference type="HOGENOM" id="CLU_126158_0_0_1"/>
<gene>
    <name evidence="1" type="ORF">SBOR_3685</name>
</gene>
<name>W9CGN0_SCLBF</name>
<sequence length="196" mass="21930">MPPIRLQPRTCSLPVAVIKKTNAGSATRTFCSSRVILAGAGQGRQAGYRPLVCGAKKIEKIPARSSLLRTLGSGVRGYATATPADAVIEELTEQYSVAMDESELAWQEIENHSAFAANDRAAAVEEFFKLKEMYEHAIKGEHRVEVKRRMGQKIRKLEQATKMLEDMELEDTDYLEDYLEDMDLEDTDLKDTDSDK</sequence>
<keyword evidence="2" id="KW-1185">Reference proteome</keyword>
<dbReference type="AlphaFoldDB" id="W9CGN0"/>
<organism evidence="1 2">
    <name type="scientific">Sclerotinia borealis (strain F-4128)</name>
    <dbReference type="NCBI Taxonomy" id="1432307"/>
    <lineage>
        <taxon>Eukaryota</taxon>
        <taxon>Fungi</taxon>
        <taxon>Dikarya</taxon>
        <taxon>Ascomycota</taxon>
        <taxon>Pezizomycotina</taxon>
        <taxon>Leotiomycetes</taxon>
        <taxon>Helotiales</taxon>
        <taxon>Sclerotiniaceae</taxon>
        <taxon>Sclerotinia</taxon>
    </lineage>
</organism>
<reference evidence="1 2" key="1">
    <citation type="journal article" date="2014" name="Genome Announc.">
        <title>Draft genome sequence of Sclerotinia borealis, a psychrophilic plant pathogenic fungus.</title>
        <authorList>
            <person name="Mardanov A.V."/>
            <person name="Beletsky A.V."/>
            <person name="Kadnikov V.V."/>
            <person name="Ignatov A.N."/>
            <person name="Ravin N.V."/>
        </authorList>
    </citation>
    <scope>NUCLEOTIDE SEQUENCE [LARGE SCALE GENOMIC DNA]</scope>
    <source>
        <strain evidence="2">F-4157</strain>
    </source>
</reference>
<dbReference type="Proteomes" id="UP000019487">
    <property type="component" value="Unassembled WGS sequence"/>
</dbReference>
<evidence type="ECO:0000313" key="1">
    <source>
        <dbReference type="EMBL" id="ESZ95872.1"/>
    </source>
</evidence>
<evidence type="ECO:0000313" key="2">
    <source>
        <dbReference type="Proteomes" id="UP000019487"/>
    </source>
</evidence>
<comment type="caution">
    <text evidence="1">The sequence shown here is derived from an EMBL/GenBank/DDBJ whole genome shotgun (WGS) entry which is preliminary data.</text>
</comment>
<dbReference type="EMBL" id="AYSA01000161">
    <property type="protein sequence ID" value="ESZ95872.1"/>
    <property type="molecule type" value="Genomic_DNA"/>
</dbReference>
<dbReference type="OrthoDB" id="273230at2759"/>
<accession>W9CGN0</accession>
<protein>
    <submittedName>
        <fullName evidence="1">Uncharacterized protein</fullName>
    </submittedName>
</protein>
<proteinExistence type="predicted"/>